<dbReference type="CDD" id="cd01317">
    <property type="entry name" value="DHOase_IIa"/>
    <property type="match status" value="1"/>
</dbReference>
<dbReference type="Gene3D" id="3.20.20.140">
    <property type="entry name" value="Metal-dependent hydrolases"/>
    <property type="match status" value="1"/>
</dbReference>
<dbReference type="AlphaFoldDB" id="A0A380TKU3"/>
<dbReference type="GO" id="GO:0005737">
    <property type="term" value="C:cytoplasm"/>
    <property type="evidence" value="ECO:0007669"/>
    <property type="project" value="TreeGrafter"/>
</dbReference>
<dbReference type="Pfam" id="PF12890">
    <property type="entry name" value="DHOase"/>
    <property type="match status" value="1"/>
</dbReference>
<dbReference type="InterPro" id="IPR024403">
    <property type="entry name" value="DHOase_cat"/>
</dbReference>
<dbReference type="SUPFAM" id="SSF51556">
    <property type="entry name" value="Metallo-dependent hydrolases"/>
    <property type="match status" value="1"/>
</dbReference>
<organism evidence="3">
    <name type="scientific">metagenome</name>
    <dbReference type="NCBI Taxonomy" id="256318"/>
    <lineage>
        <taxon>unclassified sequences</taxon>
        <taxon>metagenomes</taxon>
    </lineage>
</organism>
<dbReference type="GO" id="GO:0006221">
    <property type="term" value="P:pyrimidine nucleotide biosynthetic process"/>
    <property type="evidence" value="ECO:0007669"/>
    <property type="project" value="UniProtKB-KW"/>
</dbReference>
<dbReference type="SUPFAM" id="SSF51338">
    <property type="entry name" value="Composite domain of metallo-dependent hydrolases"/>
    <property type="match status" value="1"/>
</dbReference>
<dbReference type="NCBIfam" id="TIGR00857">
    <property type="entry name" value="pyrC_multi"/>
    <property type="match status" value="1"/>
</dbReference>
<accession>A0A380TKU3</accession>
<dbReference type="PANTHER" id="PTHR43668:SF2">
    <property type="entry name" value="ALLANTOINASE"/>
    <property type="match status" value="1"/>
</dbReference>
<proteinExistence type="inferred from homology"/>
<gene>
    <name evidence="3" type="primary">pyrC</name>
    <name evidence="3" type="ORF">DF3PB_970012</name>
</gene>
<dbReference type="InterPro" id="IPR032466">
    <property type="entry name" value="Metal_Hydrolase"/>
</dbReference>
<dbReference type="InterPro" id="IPR004722">
    <property type="entry name" value="DHOase"/>
</dbReference>
<dbReference type="Gene3D" id="2.30.40.10">
    <property type="entry name" value="Urease, subunit C, domain 1"/>
    <property type="match status" value="1"/>
</dbReference>
<dbReference type="GO" id="GO:0004038">
    <property type="term" value="F:allantoinase activity"/>
    <property type="evidence" value="ECO:0007669"/>
    <property type="project" value="TreeGrafter"/>
</dbReference>
<dbReference type="InterPro" id="IPR011059">
    <property type="entry name" value="Metal-dep_hydrolase_composite"/>
</dbReference>
<dbReference type="EMBL" id="UIDG01000653">
    <property type="protein sequence ID" value="SUS08946.1"/>
    <property type="molecule type" value="Genomic_DNA"/>
</dbReference>
<dbReference type="GO" id="GO:0006145">
    <property type="term" value="P:purine nucleobase catabolic process"/>
    <property type="evidence" value="ECO:0007669"/>
    <property type="project" value="TreeGrafter"/>
</dbReference>
<sequence>MSQKSVPEDRRVAYVNARLLDAAAHLDQPGGLITQGELIADYGSHIKAAGLAADIEVVDCAGQCLSPGLIDMRVQLREPGEEHKGTLASGGHAAAAGGITSLVCLPNTHPVIDDVSIVEFVARRARLLGLTKVYTYGAVTKGLEGQELAEMGLLAEAGAVAFTDGAKAVVSARVMRHALDYARTFGLLIVQHPEEPTLAQGGDMNAGEMATRLGLRGIPAVAEVIMVERDLRLIELTNGRLHFAHLSTAAAIEAVRRAKAAGLAVTCDTAPPYFALNENAVGDYRTFAKLSPPLRTEKDRLAVIEGLADGTIDAIGSDHTPEDEDSKRLPFAQAAFGGIGLETLLAVSLELYHNGRASLLDVLGWLTWRPADLLHLSGGRFAKGAAADLMLFDPDRPWQVREHELSSKSKNTPFDYRPVQGRVLFTIVDGRRVFDLTRAKRGA</sequence>
<dbReference type="EC" id="3.5.2.3" evidence="3"/>
<dbReference type="InterPro" id="IPR050138">
    <property type="entry name" value="DHOase/Allantoinase_Hydrolase"/>
</dbReference>
<feature type="domain" description="Dihydroorotase catalytic" evidence="2">
    <location>
        <begin position="62"/>
        <end position="248"/>
    </location>
</feature>
<dbReference type="PANTHER" id="PTHR43668">
    <property type="entry name" value="ALLANTOINASE"/>
    <property type="match status" value="1"/>
</dbReference>
<evidence type="ECO:0000259" key="2">
    <source>
        <dbReference type="Pfam" id="PF12890"/>
    </source>
</evidence>
<keyword evidence="3" id="KW-0378">Hydrolase</keyword>
<dbReference type="GO" id="GO:0046872">
    <property type="term" value="F:metal ion binding"/>
    <property type="evidence" value="ECO:0007669"/>
    <property type="project" value="InterPro"/>
</dbReference>
<dbReference type="GO" id="GO:0004151">
    <property type="term" value="F:dihydroorotase activity"/>
    <property type="evidence" value="ECO:0007669"/>
    <property type="project" value="UniProtKB-EC"/>
</dbReference>
<name>A0A380TKU3_9ZZZZ</name>
<protein>
    <submittedName>
        <fullName evidence="3">Dihydroorotase</fullName>
        <ecNumber evidence="3">3.5.2.3</ecNumber>
    </submittedName>
</protein>
<reference evidence="3" key="1">
    <citation type="submission" date="2018-07" db="EMBL/GenBank/DDBJ databases">
        <authorList>
            <person name="Quirk P.G."/>
            <person name="Krulwich T.A."/>
        </authorList>
    </citation>
    <scope>NUCLEOTIDE SEQUENCE</scope>
</reference>
<evidence type="ECO:0000313" key="3">
    <source>
        <dbReference type="EMBL" id="SUS08946.1"/>
    </source>
</evidence>
<evidence type="ECO:0000256" key="1">
    <source>
        <dbReference type="ARBA" id="ARBA00022975"/>
    </source>
</evidence>
<keyword evidence="1" id="KW-0665">Pyrimidine biosynthesis</keyword>
<dbReference type="HAMAP" id="MF_00220_B">
    <property type="entry name" value="PyrC_classI_B"/>
    <property type="match status" value="1"/>
</dbReference>